<feature type="domain" description="Methyltransferase type 11" evidence="2">
    <location>
        <begin position="85"/>
        <end position="182"/>
    </location>
</feature>
<reference evidence="3 4" key="1">
    <citation type="journal article" date="2020" name="Cell">
        <title>Large-Scale Comparative Analyses of Tick Genomes Elucidate Their Genetic Diversity and Vector Capacities.</title>
        <authorList>
            <consortium name="Tick Genome and Microbiome Consortium (TIGMIC)"/>
            <person name="Jia N."/>
            <person name="Wang J."/>
            <person name="Shi W."/>
            <person name="Du L."/>
            <person name="Sun Y."/>
            <person name="Zhan W."/>
            <person name="Jiang J.F."/>
            <person name="Wang Q."/>
            <person name="Zhang B."/>
            <person name="Ji P."/>
            <person name="Bell-Sakyi L."/>
            <person name="Cui X.M."/>
            <person name="Yuan T.T."/>
            <person name="Jiang B.G."/>
            <person name="Yang W.F."/>
            <person name="Lam T.T."/>
            <person name="Chang Q.C."/>
            <person name="Ding S.J."/>
            <person name="Wang X.J."/>
            <person name="Zhu J.G."/>
            <person name="Ruan X.D."/>
            <person name="Zhao L."/>
            <person name="Wei J.T."/>
            <person name="Ye R.Z."/>
            <person name="Que T.C."/>
            <person name="Du C.H."/>
            <person name="Zhou Y.H."/>
            <person name="Cheng J.X."/>
            <person name="Dai P.F."/>
            <person name="Guo W.B."/>
            <person name="Han X.H."/>
            <person name="Huang E.J."/>
            <person name="Li L.F."/>
            <person name="Wei W."/>
            <person name="Gao Y.C."/>
            <person name="Liu J.Z."/>
            <person name="Shao H.Z."/>
            <person name="Wang X."/>
            <person name="Wang C.C."/>
            <person name="Yang T.C."/>
            <person name="Huo Q.B."/>
            <person name="Li W."/>
            <person name="Chen H.Y."/>
            <person name="Chen S.E."/>
            <person name="Zhou L.G."/>
            <person name="Ni X.B."/>
            <person name="Tian J.H."/>
            <person name="Sheng Y."/>
            <person name="Liu T."/>
            <person name="Pan Y.S."/>
            <person name="Xia L.Y."/>
            <person name="Li J."/>
            <person name="Zhao F."/>
            <person name="Cao W.C."/>
        </authorList>
    </citation>
    <scope>NUCLEOTIDE SEQUENCE [LARGE SCALE GENOMIC DNA]</scope>
    <source>
        <strain evidence="3">HaeL-2018</strain>
    </source>
</reference>
<dbReference type="SUPFAM" id="SSF53335">
    <property type="entry name" value="S-adenosyl-L-methionine-dependent methyltransferases"/>
    <property type="match status" value="1"/>
</dbReference>
<dbReference type="VEuPathDB" id="VectorBase:HLOH_061418"/>
<dbReference type="CDD" id="cd02440">
    <property type="entry name" value="AdoMet_MTases"/>
    <property type="match status" value="1"/>
</dbReference>
<accession>A0A9J6GUU0</accession>
<dbReference type="OMA" id="CECVAMA"/>
<dbReference type="InterPro" id="IPR013216">
    <property type="entry name" value="Methyltransf_11"/>
</dbReference>
<evidence type="ECO:0000313" key="3">
    <source>
        <dbReference type="EMBL" id="KAH9382214.1"/>
    </source>
</evidence>
<dbReference type="PANTHER" id="PTHR45036">
    <property type="entry name" value="METHYLTRANSFERASE LIKE 7B"/>
    <property type="match status" value="1"/>
</dbReference>
<dbReference type="AlphaFoldDB" id="A0A9J6GUU0"/>
<dbReference type="Gene3D" id="3.40.50.150">
    <property type="entry name" value="Vaccinia Virus protein VP39"/>
    <property type="match status" value="1"/>
</dbReference>
<keyword evidence="1" id="KW-0812">Transmembrane</keyword>
<comment type="caution">
    <text evidence="3">The sequence shown here is derived from an EMBL/GenBank/DDBJ whole genome shotgun (WGS) entry which is preliminary data.</text>
</comment>
<protein>
    <recommendedName>
        <fullName evidence="2">Methyltransferase type 11 domain-containing protein</fullName>
    </recommendedName>
</protein>
<keyword evidence="4" id="KW-1185">Reference proteome</keyword>
<dbReference type="Proteomes" id="UP000821853">
    <property type="component" value="Chromosome 9"/>
</dbReference>
<dbReference type="InterPro" id="IPR052356">
    <property type="entry name" value="Thiol_S-MT"/>
</dbReference>
<organism evidence="3 4">
    <name type="scientific">Haemaphysalis longicornis</name>
    <name type="common">Bush tick</name>
    <dbReference type="NCBI Taxonomy" id="44386"/>
    <lineage>
        <taxon>Eukaryota</taxon>
        <taxon>Metazoa</taxon>
        <taxon>Ecdysozoa</taxon>
        <taxon>Arthropoda</taxon>
        <taxon>Chelicerata</taxon>
        <taxon>Arachnida</taxon>
        <taxon>Acari</taxon>
        <taxon>Parasitiformes</taxon>
        <taxon>Ixodida</taxon>
        <taxon>Ixodoidea</taxon>
        <taxon>Ixodidae</taxon>
        <taxon>Haemaphysalinae</taxon>
        <taxon>Haemaphysalis</taxon>
    </lineage>
</organism>
<dbReference type="GO" id="GO:0008757">
    <property type="term" value="F:S-adenosylmethionine-dependent methyltransferase activity"/>
    <property type="evidence" value="ECO:0007669"/>
    <property type="project" value="InterPro"/>
</dbReference>
<name>A0A9J6GUU0_HAELO</name>
<dbReference type="EMBL" id="JABSTR010000011">
    <property type="protein sequence ID" value="KAH9382214.1"/>
    <property type="molecule type" value="Genomic_DNA"/>
</dbReference>
<feature type="transmembrane region" description="Helical" evidence="1">
    <location>
        <begin position="12"/>
        <end position="29"/>
    </location>
</feature>
<keyword evidence="1" id="KW-1133">Transmembrane helix</keyword>
<dbReference type="InterPro" id="IPR029063">
    <property type="entry name" value="SAM-dependent_MTases_sf"/>
</dbReference>
<keyword evidence="1" id="KW-0472">Membrane</keyword>
<sequence>MAKAPLYRVLDYVFLTIVFILAAVFAVPLRLSPRLHQWFFVRVFAVIKMLWHEAFEGVRRETLAAVDAVESHDLELRADGAVRLLEVGAGFGANFEHMRRRVKYWNVDPNTEFQSAFLETLKKFPKVEMERWVPCYAENMKQVPDSHFDVVLITHVLCSVHNAEMVLQECKRVLVKGGRLVFMEHVAFPEGTLGRLQQKVASPLWWLVCCGCHLNRRGDELIRRAGFAKVRLQEKRLDVPLIVARHVYGYAVA</sequence>
<evidence type="ECO:0000313" key="4">
    <source>
        <dbReference type="Proteomes" id="UP000821853"/>
    </source>
</evidence>
<dbReference type="PANTHER" id="PTHR45036:SF1">
    <property type="entry name" value="METHYLTRANSFERASE LIKE 7A"/>
    <property type="match status" value="1"/>
</dbReference>
<dbReference type="Pfam" id="PF08241">
    <property type="entry name" value="Methyltransf_11"/>
    <property type="match status" value="1"/>
</dbReference>
<proteinExistence type="predicted"/>
<evidence type="ECO:0000256" key="1">
    <source>
        <dbReference type="SAM" id="Phobius"/>
    </source>
</evidence>
<dbReference type="OrthoDB" id="6478390at2759"/>
<evidence type="ECO:0000259" key="2">
    <source>
        <dbReference type="Pfam" id="PF08241"/>
    </source>
</evidence>
<gene>
    <name evidence="3" type="ORF">HPB48_000583</name>
</gene>